<feature type="region of interest" description="Disordered" evidence="1">
    <location>
        <begin position="74"/>
        <end position="145"/>
    </location>
</feature>
<proteinExistence type="predicted"/>
<accession>A0A0V0QNI3</accession>
<protein>
    <submittedName>
        <fullName evidence="2">Uncharacterized protein</fullName>
    </submittedName>
</protein>
<feature type="region of interest" description="Disordered" evidence="1">
    <location>
        <begin position="401"/>
        <end position="438"/>
    </location>
</feature>
<evidence type="ECO:0000313" key="2">
    <source>
        <dbReference type="EMBL" id="KRX03822.1"/>
    </source>
</evidence>
<gene>
    <name evidence="2" type="ORF">PPERSA_04617</name>
</gene>
<organism evidence="2 3">
    <name type="scientific">Pseudocohnilembus persalinus</name>
    <name type="common">Ciliate</name>
    <dbReference type="NCBI Taxonomy" id="266149"/>
    <lineage>
        <taxon>Eukaryota</taxon>
        <taxon>Sar</taxon>
        <taxon>Alveolata</taxon>
        <taxon>Ciliophora</taxon>
        <taxon>Intramacronucleata</taxon>
        <taxon>Oligohymenophorea</taxon>
        <taxon>Scuticociliatia</taxon>
        <taxon>Philasterida</taxon>
        <taxon>Pseudocohnilembidae</taxon>
        <taxon>Pseudocohnilembus</taxon>
    </lineage>
</organism>
<feature type="compositionally biased region" description="Polar residues" evidence="1">
    <location>
        <begin position="406"/>
        <end position="415"/>
    </location>
</feature>
<dbReference type="Proteomes" id="UP000054937">
    <property type="component" value="Unassembled WGS sequence"/>
</dbReference>
<feature type="compositionally biased region" description="Low complexity" evidence="1">
    <location>
        <begin position="114"/>
        <end position="142"/>
    </location>
</feature>
<dbReference type="AlphaFoldDB" id="A0A0V0QNI3"/>
<evidence type="ECO:0000256" key="1">
    <source>
        <dbReference type="SAM" id="MobiDB-lite"/>
    </source>
</evidence>
<feature type="region of interest" description="Disordered" evidence="1">
    <location>
        <begin position="1"/>
        <end position="62"/>
    </location>
</feature>
<comment type="caution">
    <text evidence="2">The sequence shown here is derived from an EMBL/GenBank/DDBJ whole genome shotgun (WGS) entry which is preliminary data.</text>
</comment>
<reference evidence="2 3" key="1">
    <citation type="journal article" date="2015" name="Sci. Rep.">
        <title>Genome of the facultative scuticociliatosis pathogen Pseudocohnilembus persalinus provides insight into its virulence through horizontal gene transfer.</title>
        <authorList>
            <person name="Xiong J."/>
            <person name="Wang G."/>
            <person name="Cheng J."/>
            <person name="Tian M."/>
            <person name="Pan X."/>
            <person name="Warren A."/>
            <person name="Jiang C."/>
            <person name="Yuan D."/>
            <person name="Miao W."/>
        </authorList>
    </citation>
    <scope>NUCLEOTIDE SEQUENCE [LARGE SCALE GENOMIC DNA]</scope>
    <source>
        <strain evidence="2">36N120E</strain>
    </source>
</reference>
<feature type="compositionally biased region" description="Low complexity" evidence="1">
    <location>
        <begin position="32"/>
        <end position="45"/>
    </location>
</feature>
<dbReference type="EMBL" id="LDAU01000125">
    <property type="protein sequence ID" value="KRX03822.1"/>
    <property type="molecule type" value="Genomic_DNA"/>
</dbReference>
<evidence type="ECO:0000313" key="3">
    <source>
        <dbReference type="Proteomes" id="UP000054937"/>
    </source>
</evidence>
<name>A0A0V0QNI3_PSEPJ</name>
<feature type="compositionally biased region" description="Basic and acidic residues" evidence="1">
    <location>
        <begin position="13"/>
        <end position="29"/>
    </location>
</feature>
<sequence>MGCSNSKSQNQKKKQDINFEVEKVNEQFEQRQLNLNKKQSSNNSEQNHEQATNNSPPEEGRIQNLKDSFEKGENYKKEKNYNSPRITCKESNFKQLNKRRNSVDSQDSIDIEKNNFQNTNNNSNSNNNSNGKSNNNNTGNGTIPSYMFKQSREEANRLKMNSTQYTGYLKFLTNEKMEPSEQSAKEFIQKYQTKYGHTYQTHHMNNSREKNSKEEQEQIKNRKEKFMKRYAKLKNEEKMYDFNEILDNQDLNPKDIQQILDKYTIQDEKKSAELITDRIALNGLKQIIIFKNMQNNMDENQLAEINRLKEQYYQKKNNFKIKLKDVLEIEGENIQTFKQQVQLKQNDRKIRNKNKTQVISGVAQFKHQFVKQQYNKQMQNQQHQNQNIYQHQNQLHNFQQNKHQNGMNNSNPTKTNEQHEKQNKQILEIKLNSLQRGR</sequence>
<dbReference type="InParanoid" id="A0A0V0QNI3"/>
<keyword evidence="3" id="KW-1185">Reference proteome</keyword>